<dbReference type="InterPro" id="IPR045931">
    <property type="entry name" value="DUF6350"/>
</dbReference>
<feature type="transmembrane region" description="Helical" evidence="1">
    <location>
        <begin position="322"/>
        <end position="343"/>
    </location>
</feature>
<keyword evidence="3" id="KW-1185">Reference proteome</keyword>
<evidence type="ECO:0000256" key="1">
    <source>
        <dbReference type="SAM" id="Phobius"/>
    </source>
</evidence>
<feature type="transmembrane region" description="Helical" evidence="1">
    <location>
        <begin position="261"/>
        <end position="283"/>
    </location>
</feature>
<keyword evidence="1" id="KW-0472">Membrane</keyword>
<feature type="transmembrane region" description="Helical" evidence="1">
    <location>
        <begin position="219"/>
        <end position="241"/>
    </location>
</feature>
<evidence type="ECO:0000313" key="3">
    <source>
        <dbReference type="Proteomes" id="UP000670475"/>
    </source>
</evidence>
<dbReference type="AlphaFoldDB" id="A0A940MDH5"/>
<feature type="transmembrane region" description="Helical" evidence="1">
    <location>
        <begin position="125"/>
        <end position="149"/>
    </location>
</feature>
<evidence type="ECO:0000313" key="2">
    <source>
        <dbReference type="EMBL" id="MBP0461024.1"/>
    </source>
</evidence>
<reference evidence="2" key="1">
    <citation type="submission" date="2021-03" db="EMBL/GenBank/DDBJ databases">
        <title>Whole genome sequence of Streptomyces bomunensis MMS17-BM035.</title>
        <authorList>
            <person name="Lee J.H."/>
        </authorList>
    </citation>
    <scope>NUCLEOTIDE SEQUENCE</scope>
    <source>
        <strain evidence="2">MMS17-BM035</strain>
    </source>
</reference>
<accession>A0A940MDH5</accession>
<evidence type="ECO:0008006" key="4">
    <source>
        <dbReference type="Google" id="ProtNLM"/>
    </source>
</evidence>
<comment type="caution">
    <text evidence="2">The sequence shown here is derived from an EMBL/GenBank/DDBJ whole genome shotgun (WGS) entry which is preliminary data.</text>
</comment>
<dbReference type="RefSeq" id="WP_209343931.1">
    <property type="nucleotide sequence ID" value="NZ_JAGIQL010000151.1"/>
</dbReference>
<feature type="transmembrane region" description="Helical" evidence="1">
    <location>
        <begin position="295"/>
        <end position="316"/>
    </location>
</feature>
<gene>
    <name evidence="2" type="ORF">JFN87_26675</name>
</gene>
<dbReference type="Pfam" id="PF19877">
    <property type="entry name" value="DUF6350"/>
    <property type="match status" value="1"/>
</dbReference>
<name>A0A940MDH5_9ACTN</name>
<proteinExistence type="predicted"/>
<protein>
    <recommendedName>
        <fullName evidence="4">Integral membrane protein</fullName>
    </recommendedName>
</protein>
<feature type="transmembrane region" description="Helical" evidence="1">
    <location>
        <begin position="363"/>
        <end position="384"/>
    </location>
</feature>
<feature type="non-terminal residue" evidence="2">
    <location>
        <position position="386"/>
    </location>
</feature>
<feature type="transmembrane region" description="Helical" evidence="1">
    <location>
        <begin position="161"/>
        <end position="181"/>
    </location>
</feature>
<sequence>MTQVTERGESLSSASALERGRAAALTASFLRGSIAACLGLGTVSVLVMALWISSPYPDSSASGALHVAFALWLLAHGVDLVRPGTLGGTPAPVGTVPLLLTAVPCYLAHRAARDALEPQQGRPQLTAIGAVATVSGGYLLVAACATWYAQGGAFTASPLRAAIFLPLVVVAATSVGAWTGTGRPPLPLPRRLPVSARAWCGRTLWSVGARRLTGLALRAGAASVAVLLGGGAVLVAVSLIWHVQEAETSFLRLSVVWSGRFAVMLLGLVLVPNAAVWGASYGLGPGFALSTTATVGPLSGAGATSLPSFPLLAAVPQSAGGWPHWSAAAVPVAAALTGGWLTVRKAAPAYVDRSQAWSAGGTALAAALSAVVAGGLTALLAAAAGG</sequence>
<keyword evidence="1" id="KW-0812">Transmembrane</keyword>
<dbReference type="EMBL" id="JAGIQL010000151">
    <property type="protein sequence ID" value="MBP0461024.1"/>
    <property type="molecule type" value="Genomic_DNA"/>
</dbReference>
<keyword evidence="1" id="KW-1133">Transmembrane helix</keyword>
<dbReference type="Proteomes" id="UP000670475">
    <property type="component" value="Unassembled WGS sequence"/>
</dbReference>
<feature type="transmembrane region" description="Helical" evidence="1">
    <location>
        <begin position="29"/>
        <end position="52"/>
    </location>
</feature>
<organism evidence="2 3">
    <name type="scientific">Streptomyces montanisoli</name>
    <dbReference type="NCBI Taxonomy" id="2798581"/>
    <lineage>
        <taxon>Bacteria</taxon>
        <taxon>Bacillati</taxon>
        <taxon>Actinomycetota</taxon>
        <taxon>Actinomycetes</taxon>
        <taxon>Kitasatosporales</taxon>
        <taxon>Streptomycetaceae</taxon>
        <taxon>Streptomyces</taxon>
    </lineage>
</organism>